<name>X1IN09_9ZZZZ</name>
<accession>X1IN09</accession>
<reference evidence="1" key="1">
    <citation type="journal article" date="2014" name="Front. Microbiol.">
        <title>High frequency of phylogenetically diverse reductive dehalogenase-homologous genes in deep subseafloor sedimentary metagenomes.</title>
        <authorList>
            <person name="Kawai M."/>
            <person name="Futagami T."/>
            <person name="Toyoda A."/>
            <person name="Takaki Y."/>
            <person name="Nishi S."/>
            <person name="Hori S."/>
            <person name="Arai W."/>
            <person name="Tsubouchi T."/>
            <person name="Morono Y."/>
            <person name="Uchiyama I."/>
            <person name="Ito T."/>
            <person name="Fujiyama A."/>
            <person name="Inagaki F."/>
            <person name="Takami H."/>
        </authorList>
    </citation>
    <scope>NUCLEOTIDE SEQUENCE</scope>
    <source>
        <strain evidence="1">Expedition CK06-06</strain>
    </source>
</reference>
<evidence type="ECO:0000313" key="1">
    <source>
        <dbReference type="EMBL" id="GAH83092.1"/>
    </source>
</evidence>
<protein>
    <submittedName>
        <fullName evidence="1">Uncharacterized protein</fullName>
    </submittedName>
</protein>
<gene>
    <name evidence="1" type="ORF">S03H2_61376</name>
</gene>
<dbReference type="EMBL" id="BARU01039621">
    <property type="protein sequence ID" value="GAH83092.1"/>
    <property type="molecule type" value="Genomic_DNA"/>
</dbReference>
<organism evidence="1">
    <name type="scientific">marine sediment metagenome</name>
    <dbReference type="NCBI Taxonomy" id="412755"/>
    <lineage>
        <taxon>unclassified sequences</taxon>
        <taxon>metagenomes</taxon>
        <taxon>ecological metagenomes</taxon>
    </lineage>
</organism>
<proteinExistence type="predicted"/>
<sequence length="118" mass="12960">MPSVYVDGLPTSLSCFCLATKSSGYDRIAESFRLFWQPGPRHWRGASAESGRNVEAIVTVRPGENNYELEVNVRDGQAVIGHYAWDNVGIKPGPPWDSGLLRRPPGPAVPGFELHVLN</sequence>
<comment type="caution">
    <text evidence="1">The sequence shown here is derived from an EMBL/GenBank/DDBJ whole genome shotgun (WGS) entry which is preliminary data.</text>
</comment>
<dbReference type="AlphaFoldDB" id="X1IN09"/>